<dbReference type="Proteomes" id="UP001064048">
    <property type="component" value="Chromosome 3"/>
</dbReference>
<protein>
    <submittedName>
        <fullName evidence="1">Uncharacterized protein</fullName>
    </submittedName>
</protein>
<comment type="caution">
    <text evidence="1">The sequence shown here is derived from an EMBL/GenBank/DDBJ whole genome shotgun (WGS) entry which is preliminary data.</text>
</comment>
<evidence type="ECO:0000313" key="2">
    <source>
        <dbReference type="Proteomes" id="UP001064048"/>
    </source>
</evidence>
<organism evidence="1 2">
    <name type="scientific">Choristoneura fumiferana</name>
    <name type="common">Spruce budworm moth</name>
    <name type="synonym">Archips fumiferana</name>
    <dbReference type="NCBI Taxonomy" id="7141"/>
    <lineage>
        <taxon>Eukaryota</taxon>
        <taxon>Metazoa</taxon>
        <taxon>Ecdysozoa</taxon>
        <taxon>Arthropoda</taxon>
        <taxon>Hexapoda</taxon>
        <taxon>Insecta</taxon>
        <taxon>Pterygota</taxon>
        <taxon>Neoptera</taxon>
        <taxon>Endopterygota</taxon>
        <taxon>Lepidoptera</taxon>
        <taxon>Glossata</taxon>
        <taxon>Ditrysia</taxon>
        <taxon>Tortricoidea</taxon>
        <taxon>Tortricidae</taxon>
        <taxon>Tortricinae</taxon>
        <taxon>Choristoneura</taxon>
    </lineage>
</organism>
<proteinExistence type="predicted"/>
<dbReference type="EMBL" id="CM046103">
    <property type="protein sequence ID" value="KAI8427474.1"/>
    <property type="molecule type" value="Genomic_DNA"/>
</dbReference>
<sequence length="732" mass="85265">MGVRGLTTYINHNENAFLRDHHLHDTNLVIDGHSLCAQLYRLLNSFSAFGGDYDKFAAYTKTFMKNLRKCNVTPYVIFDGTYERRKLKTAYSRLKSKIKGAAQLDPVTQSSLQIFPLLLRDTFKEVLLEMKIPFTICEFEADDEIAAMARHLNCPVLSYDSDFFIYNVFYIPFNTLELKPKPIDNKENGGKINALECKMYKVEYMLSHFGGLDDELLPLLATLLGNDYVKKGVFNKFFAQLKLPKSKKKQNEQQRCIHGLFKWLQNETLDSAVAKILGRIPKNQKQRIFATIKRSIDGYNSKTCNSLKYFNLCDNNKSTSETELHMPESGDENDSEDEPDDNEENSSGDEEKSSDEESIPDEEMIIGMPDWFAQKIRTYQVPQAYLNLYVHHLHFCSPQAEDYSDEDSFLCTLPILRYAFDLLTDFSEDYCIYVSKDGLNYKRIFVNREYAIPRPIETPFHELSNEQLKICFVYFIKEKMPKLDLGMLEHLPKNFQLYMIALLWWVEQTKPPLAHVLSLLTCYLTLEVIDEKTGTFRGHNYFNNKYSKKVEELKRLPAVKSEDDEIFLNKNKVQYEDCLLAASVLLKHFEIDATIKKKPRSYDKRKMHSFASFQCCLYQFNSLNNLCCDPYEATTYSKCYNGTFVYNIALALEHQMEPYIYLQQYIKGATVLRFLRNLYRIYEKCAEVMNLETTKWLGKVGKKRGRRKNADQDIDDVINSFIVKGFESEVII</sequence>
<gene>
    <name evidence="1" type="ORF">MSG28_002007</name>
</gene>
<evidence type="ECO:0000313" key="1">
    <source>
        <dbReference type="EMBL" id="KAI8427474.1"/>
    </source>
</evidence>
<reference evidence="1 2" key="1">
    <citation type="journal article" date="2022" name="Genome Biol. Evol.">
        <title>The Spruce Budworm Genome: Reconstructing the Evolutionary History of Antifreeze Proteins.</title>
        <authorList>
            <person name="Beliveau C."/>
            <person name="Gagne P."/>
            <person name="Picq S."/>
            <person name="Vernygora O."/>
            <person name="Keeling C.I."/>
            <person name="Pinkney K."/>
            <person name="Doucet D."/>
            <person name="Wen F."/>
            <person name="Johnston J.S."/>
            <person name="Maaroufi H."/>
            <person name="Boyle B."/>
            <person name="Laroche J."/>
            <person name="Dewar K."/>
            <person name="Juretic N."/>
            <person name="Blackburn G."/>
            <person name="Nisole A."/>
            <person name="Brunet B."/>
            <person name="Brandao M."/>
            <person name="Lumley L."/>
            <person name="Duan J."/>
            <person name="Quan G."/>
            <person name="Lucarotti C.J."/>
            <person name="Roe A.D."/>
            <person name="Sperling F.A.H."/>
            <person name="Levesque R.C."/>
            <person name="Cusson M."/>
        </authorList>
    </citation>
    <scope>NUCLEOTIDE SEQUENCE [LARGE SCALE GENOMIC DNA]</scope>
    <source>
        <strain evidence="1">Glfc:IPQL:Cfum</strain>
    </source>
</reference>
<accession>A0ACC0JTJ0</accession>
<name>A0ACC0JTJ0_CHOFU</name>
<keyword evidence="2" id="KW-1185">Reference proteome</keyword>